<dbReference type="InterPro" id="IPR053863">
    <property type="entry name" value="Glyoxy/Ble-like_N"/>
</dbReference>
<evidence type="ECO:0000313" key="3">
    <source>
        <dbReference type="Proteomes" id="UP000664122"/>
    </source>
</evidence>
<proteinExistence type="predicted"/>
<accession>A0A939JTR9</accession>
<reference evidence="2" key="1">
    <citation type="submission" date="2021-03" db="EMBL/GenBank/DDBJ databases">
        <title>Whole genome sequence of Jiella sp. CQZ9-1.</title>
        <authorList>
            <person name="Tuo L."/>
        </authorList>
    </citation>
    <scope>NUCLEOTIDE SEQUENCE</scope>
    <source>
        <strain evidence="2">CQZ9-1</strain>
    </source>
</reference>
<comment type="caution">
    <text evidence="2">The sequence shown here is derived from an EMBL/GenBank/DDBJ whole genome shotgun (WGS) entry which is preliminary data.</text>
</comment>
<dbReference type="PANTHER" id="PTHR36503">
    <property type="entry name" value="BLR2520 PROTEIN"/>
    <property type="match status" value="1"/>
</dbReference>
<dbReference type="AlphaFoldDB" id="A0A939JTR9"/>
<feature type="domain" description="Glyoxalase/Bleomycin resistance-like N-terminal" evidence="1">
    <location>
        <begin position="5"/>
        <end position="40"/>
    </location>
</feature>
<dbReference type="Proteomes" id="UP000664122">
    <property type="component" value="Unassembled WGS sequence"/>
</dbReference>
<dbReference type="GO" id="GO:0016829">
    <property type="term" value="F:lyase activity"/>
    <property type="evidence" value="ECO:0007669"/>
    <property type="project" value="UniProtKB-KW"/>
</dbReference>
<sequence length="144" mass="15819">MNPMIFINLPVADLDRAKAFYAAIGFTNDPKFTNDKAACMRLSDTIHVMLLTHDFWATFTDRRRVDARAEAQVLLAISRAGRAAVDEITEAAAHAGGTADPCPRQDYGFMYGRSFADPDGHIWEPMWMSAEAIAQGPEAMSHAG</sequence>
<protein>
    <submittedName>
        <fullName evidence="2">Lactoylglutathione lyase</fullName>
    </submittedName>
</protein>
<dbReference type="SUPFAM" id="SSF54593">
    <property type="entry name" value="Glyoxalase/Bleomycin resistance protein/Dihydroxybiphenyl dioxygenase"/>
    <property type="match status" value="1"/>
</dbReference>
<evidence type="ECO:0000313" key="2">
    <source>
        <dbReference type="EMBL" id="MBO0664293.1"/>
    </source>
</evidence>
<dbReference type="Gene3D" id="3.10.180.10">
    <property type="entry name" value="2,3-Dihydroxybiphenyl 1,2-Dioxygenase, domain 1"/>
    <property type="match status" value="1"/>
</dbReference>
<dbReference type="Pfam" id="PF22677">
    <property type="entry name" value="Ble-like_N"/>
    <property type="match status" value="1"/>
</dbReference>
<keyword evidence="3" id="KW-1185">Reference proteome</keyword>
<dbReference type="PANTHER" id="PTHR36503:SF2">
    <property type="entry name" value="BLR2408 PROTEIN"/>
    <property type="match status" value="1"/>
</dbReference>
<keyword evidence="2" id="KW-0456">Lyase</keyword>
<name>A0A939JTR9_9HYPH</name>
<gene>
    <name evidence="2" type="ORF">J1C48_17060</name>
</gene>
<evidence type="ECO:0000259" key="1">
    <source>
        <dbReference type="Pfam" id="PF22677"/>
    </source>
</evidence>
<dbReference type="InterPro" id="IPR029068">
    <property type="entry name" value="Glyas_Bleomycin-R_OHBP_Dase"/>
</dbReference>
<dbReference type="EMBL" id="JAFMPP010000019">
    <property type="protein sequence ID" value="MBO0664293.1"/>
    <property type="molecule type" value="Genomic_DNA"/>
</dbReference>
<organism evidence="2 3">
    <name type="scientific">Jiella flava</name>
    <dbReference type="NCBI Taxonomy" id="2816857"/>
    <lineage>
        <taxon>Bacteria</taxon>
        <taxon>Pseudomonadati</taxon>
        <taxon>Pseudomonadota</taxon>
        <taxon>Alphaproteobacteria</taxon>
        <taxon>Hyphomicrobiales</taxon>
        <taxon>Aurantimonadaceae</taxon>
        <taxon>Jiella</taxon>
    </lineage>
</organism>